<sequence>MENPQTLDSLPNELLISILSQLPTSSLLPLITVSRRIYSIALRILKQRLNHATSQPDQRLMLECYHPSEKLYTPYLYCNYLRTDSFTSAEPKTSATGGTGTSGLSGIYAHFRPVEQDENRPRRATRGFRRHLTPTPTTPTTTATDSASSEEPRPSTDVYLDDDESFSQLCAVTNLVRLGPKPGLFRSHVNVNEGVLRVWRDWLAVRAAVEGQRRGGGRGEGSGQEEGEAGEAGQEEEEEGEGGGGGGSGGDEGEGGDEDGVLWADASRDVGVRFRVAEKDIRGQHPVLVASDEQLPVAYRLEFEELLVRATTLLLMVEKSEVQEFAAEGKAIVLASF</sequence>
<dbReference type="EMBL" id="JAGIZQ010000004">
    <property type="protein sequence ID" value="KAH6632116.1"/>
    <property type="molecule type" value="Genomic_DNA"/>
</dbReference>
<protein>
    <submittedName>
        <fullName evidence="1">Uncharacterized protein</fullName>
    </submittedName>
</protein>
<keyword evidence="2" id="KW-1185">Reference proteome</keyword>
<comment type="caution">
    <text evidence="1">The sequence shown here is derived from an EMBL/GenBank/DDBJ whole genome shotgun (WGS) entry which is preliminary data.</text>
</comment>
<name>A0ACB7P7E2_9PEZI</name>
<reference evidence="1 2" key="1">
    <citation type="journal article" date="2021" name="Nat. Commun.">
        <title>Genetic determinants of endophytism in the Arabidopsis root mycobiome.</title>
        <authorList>
            <person name="Mesny F."/>
            <person name="Miyauchi S."/>
            <person name="Thiergart T."/>
            <person name="Pickel B."/>
            <person name="Atanasova L."/>
            <person name="Karlsson M."/>
            <person name="Huettel B."/>
            <person name="Barry K.W."/>
            <person name="Haridas S."/>
            <person name="Chen C."/>
            <person name="Bauer D."/>
            <person name="Andreopoulos W."/>
            <person name="Pangilinan J."/>
            <person name="LaButti K."/>
            <person name="Riley R."/>
            <person name="Lipzen A."/>
            <person name="Clum A."/>
            <person name="Drula E."/>
            <person name="Henrissat B."/>
            <person name="Kohler A."/>
            <person name="Grigoriev I.V."/>
            <person name="Martin F.M."/>
            <person name="Hacquard S."/>
        </authorList>
    </citation>
    <scope>NUCLEOTIDE SEQUENCE [LARGE SCALE GENOMIC DNA]</scope>
    <source>
        <strain evidence="1 2">MPI-SDFR-AT-0079</strain>
    </source>
</reference>
<dbReference type="Proteomes" id="UP000724584">
    <property type="component" value="Unassembled WGS sequence"/>
</dbReference>
<accession>A0ACB7P7E2</accession>
<evidence type="ECO:0000313" key="1">
    <source>
        <dbReference type="EMBL" id="KAH6632116.1"/>
    </source>
</evidence>
<organism evidence="1 2">
    <name type="scientific">Chaetomium tenue</name>
    <dbReference type="NCBI Taxonomy" id="1854479"/>
    <lineage>
        <taxon>Eukaryota</taxon>
        <taxon>Fungi</taxon>
        <taxon>Dikarya</taxon>
        <taxon>Ascomycota</taxon>
        <taxon>Pezizomycotina</taxon>
        <taxon>Sordariomycetes</taxon>
        <taxon>Sordariomycetidae</taxon>
        <taxon>Sordariales</taxon>
        <taxon>Chaetomiaceae</taxon>
        <taxon>Chaetomium</taxon>
    </lineage>
</organism>
<gene>
    <name evidence="1" type="ORF">F5144DRAFT_241612</name>
</gene>
<evidence type="ECO:0000313" key="2">
    <source>
        <dbReference type="Proteomes" id="UP000724584"/>
    </source>
</evidence>
<proteinExistence type="predicted"/>